<keyword evidence="2" id="KW-1185">Reference proteome</keyword>
<sequence length="204" mass="23033">MWEVKRMVTQGKLSGSKPAPALVPPMFTLFPETLARGERSGDSLHTKRDAAAIPDRCGKCCSVVNAFRVGPRAYLDRDFTVEEFTDGAKQAFSFVSRLLSQCNFDALENLVSSEILKDVKEKCLVLSDNYRNALAAESDEIMYSFPGDVAIYYDDNGMCEEQVQMFNPLRAEPLCKLMTGPNSYFNSDHCHFEVITLERFERSR</sequence>
<dbReference type="PANTHER" id="PTHR13333">
    <property type="entry name" value="M-AAA PROTEASE-INTERACTING PROTEIN 1, MITOCHONDRIAL"/>
    <property type="match status" value="1"/>
</dbReference>
<dbReference type="EMBL" id="CAUEEQ010055276">
    <property type="protein sequence ID" value="CAJ0962546.1"/>
    <property type="molecule type" value="Genomic_DNA"/>
</dbReference>
<proteinExistence type="predicted"/>
<name>A0ABN9MDL4_9NEOB</name>
<accession>A0ABN9MDL4</accession>
<protein>
    <submittedName>
        <fullName evidence="1">Uncharacterized protein</fullName>
    </submittedName>
</protein>
<dbReference type="PANTHER" id="PTHR13333:SF5">
    <property type="entry name" value="M-AAA PROTEASE-INTERACTING PROTEIN 1, MITOCHONDRIAL"/>
    <property type="match status" value="1"/>
</dbReference>
<evidence type="ECO:0000313" key="2">
    <source>
        <dbReference type="Proteomes" id="UP001176940"/>
    </source>
</evidence>
<reference evidence="1" key="1">
    <citation type="submission" date="2023-07" db="EMBL/GenBank/DDBJ databases">
        <authorList>
            <person name="Stuckert A."/>
        </authorList>
    </citation>
    <scope>NUCLEOTIDE SEQUENCE</scope>
</reference>
<organism evidence="1 2">
    <name type="scientific">Ranitomeya imitator</name>
    <name type="common">mimic poison frog</name>
    <dbReference type="NCBI Taxonomy" id="111125"/>
    <lineage>
        <taxon>Eukaryota</taxon>
        <taxon>Metazoa</taxon>
        <taxon>Chordata</taxon>
        <taxon>Craniata</taxon>
        <taxon>Vertebrata</taxon>
        <taxon>Euteleostomi</taxon>
        <taxon>Amphibia</taxon>
        <taxon>Batrachia</taxon>
        <taxon>Anura</taxon>
        <taxon>Neobatrachia</taxon>
        <taxon>Hyloidea</taxon>
        <taxon>Dendrobatidae</taxon>
        <taxon>Dendrobatinae</taxon>
        <taxon>Ranitomeya</taxon>
    </lineage>
</organism>
<evidence type="ECO:0000313" key="1">
    <source>
        <dbReference type="EMBL" id="CAJ0962546.1"/>
    </source>
</evidence>
<comment type="caution">
    <text evidence="1">The sequence shown here is derived from an EMBL/GenBank/DDBJ whole genome shotgun (WGS) entry which is preliminary data.</text>
</comment>
<gene>
    <name evidence="1" type="ORF">RIMI_LOCUS18265466</name>
</gene>
<dbReference type="Proteomes" id="UP001176940">
    <property type="component" value="Unassembled WGS sequence"/>
</dbReference>